<reference evidence="1 2" key="1">
    <citation type="submission" date="2019-11" db="EMBL/GenBank/DDBJ databases">
        <title>Draft Genome Sequence of Plant Growth-Promoting Rhizosphere-Associated Bacteria.</title>
        <authorList>
            <person name="Vasilyev I.Y."/>
            <person name="Radchenko V."/>
            <person name="Ilnitskaya E.V."/>
        </authorList>
    </citation>
    <scope>NUCLEOTIDE SEQUENCE [LARGE SCALE GENOMIC DNA]</scope>
    <source>
        <strain evidence="1 2">VRA_1sq_f</strain>
    </source>
</reference>
<protein>
    <submittedName>
        <fullName evidence="1">Uncharacterized protein</fullName>
    </submittedName>
</protein>
<organism evidence="1 2">
    <name type="scientific">Ligilactobacillus salivarius</name>
    <dbReference type="NCBI Taxonomy" id="1624"/>
    <lineage>
        <taxon>Bacteria</taxon>
        <taxon>Bacillati</taxon>
        <taxon>Bacillota</taxon>
        <taxon>Bacilli</taxon>
        <taxon>Lactobacillales</taxon>
        <taxon>Lactobacillaceae</taxon>
        <taxon>Ligilactobacillus</taxon>
    </lineage>
</organism>
<feature type="non-terminal residue" evidence="1">
    <location>
        <position position="94"/>
    </location>
</feature>
<sequence length="94" mass="10331">MKLILDDGDSNWGHAAQLTGMGLLSFGDPDEIYFGFSIDRNGVLHYENYEPSKIDSSIVYTIPDNISMLQAQLANAQSDLQTKQAAFETATSNN</sequence>
<proteinExistence type="predicted"/>
<evidence type="ECO:0000313" key="2">
    <source>
        <dbReference type="Proteomes" id="UP000437575"/>
    </source>
</evidence>
<name>A0A6A8LS31_9LACO</name>
<dbReference type="EMBL" id="WKKZ01001176">
    <property type="protein sequence ID" value="MSE06658.1"/>
    <property type="molecule type" value="Genomic_DNA"/>
</dbReference>
<evidence type="ECO:0000313" key="1">
    <source>
        <dbReference type="EMBL" id="MSE06658.1"/>
    </source>
</evidence>
<dbReference type="Proteomes" id="UP000437575">
    <property type="component" value="Unassembled WGS sequence"/>
</dbReference>
<comment type="caution">
    <text evidence="1">The sequence shown here is derived from an EMBL/GenBank/DDBJ whole genome shotgun (WGS) entry which is preliminary data.</text>
</comment>
<gene>
    <name evidence="1" type="ORF">GKC34_13205</name>
</gene>
<accession>A0A6A8LS31</accession>
<dbReference type="AlphaFoldDB" id="A0A6A8LS31"/>